<keyword evidence="2" id="KW-0449">Lipoprotein</keyword>
<accession>A0A380KHJ1</accession>
<feature type="region of interest" description="Disordered" evidence="1">
    <location>
        <begin position="27"/>
        <end position="76"/>
    </location>
</feature>
<evidence type="ECO:0000256" key="1">
    <source>
        <dbReference type="SAM" id="MobiDB-lite"/>
    </source>
</evidence>
<evidence type="ECO:0000313" key="2">
    <source>
        <dbReference type="EMBL" id="SUN63710.1"/>
    </source>
</evidence>
<dbReference type="AlphaFoldDB" id="A0A380KHJ1"/>
<gene>
    <name evidence="2" type="ORF">NCTC12224_02592</name>
</gene>
<protein>
    <submittedName>
        <fullName evidence="2">Lipoprotein</fullName>
    </submittedName>
</protein>
<sequence length="181" mass="20131">MKKRWFLLGAVLLLGLFIFRMCSHPKETSKTSHDQETTEQISSYQTDDSEQSSSSVVRQAREALEQSQNSATDTGAKEVKEVLNQVMDYLKTASSLEMTYSNHLSITNSADAETIAMMIRAGYQYDETSVEVYKSDSSNVYQFLALLKKDEEVLSFTGNYVVGTQQVELAGLQGEPTGIAN</sequence>
<reference evidence="2 3" key="1">
    <citation type="submission" date="2018-06" db="EMBL/GenBank/DDBJ databases">
        <authorList>
            <consortium name="Pathogen Informatics"/>
            <person name="Doyle S."/>
        </authorList>
    </citation>
    <scope>NUCLEOTIDE SEQUENCE [LARGE SCALE GENOMIC DNA]</scope>
    <source>
        <strain evidence="2 3">NCTC12224</strain>
    </source>
</reference>
<evidence type="ECO:0000313" key="3">
    <source>
        <dbReference type="Proteomes" id="UP000254924"/>
    </source>
</evidence>
<dbReference type="EMBL" id="UHFN01000007">
    <property type="protein sequence ID" value="SUN63710.1"/>
    <property type="molecule type" value="Genomic_DNA"/>
</dbReference>
<dbReference type="OrthoDB" id="2233403at2"/>
<proteinExistence type="predicted"/>
<keyword evidence="3" id="KW-1185">Reference proteome</keyword>
<dbReference type="Proteomes" id="UP000254924">
    <property type="component" value="Unassembled WGS sequence"/>
</dbReference>
<feature type="compositionally biased region" description="Basic and acidic residues" evidence="1">
    <location>
        <begin position="27"/>
        <end position="36"/>
    </location>
</feature>
<organism evidence="2 3">
    <name type="scientific">Streptococcus hyointestinalis</name>
    <dbReference type="NCBI Taxonomy" id="1337"/>
    <lineage>
        <taxon>Bacteria</taxon>
        <taxon>Bacillati</taxon>
        <taxon>Bacillota</taxon>
        <taxon>Bacilli</taxon>
        <taxon>Lactobacillales</taxon>
        <taxon>Streptococcaceae</taxon>
        <taxon>Streptococcus</taxon>
    </lineage>
</organism>
<name>A0A380KHJ1_9STRE</name>
<feature type="compositionally biased region" description="Polar residues" evidence="1">
    <location>
        <begin position="38"/>
        <end position="57"/>
    </location>
</feature>